<dbReference type="InterPro" id="IPR003593">
    <property type="entry name" value="AAA+_ATPase"/>
</dbReference>
<dbReference type="AlphaFoldDB" id="A0A2T0LN06"/>
<evidence type="ECO:0000256" key="2">
    <source>
        <dbReference type="ARBA" id="ARBA00022692"/>
    </source>
</evidence>
<sequence>MRLYWTTLAAQWRGALVLAGCSVLESVPAFLSGRLVERSVNAGFAAGRPWPGVAWLLVFAAVSVLGAFGSRLVWQRLGEIIEPLRDALVRAIVRGVLGGSAPQRSRPDASGVARITQHVEVVRDATAGLLVQARGMVVTTVAALAGLFSVAVELAWLVAIPVLLSLAVFACLLPTLASRQRALTLADEHTAEAAGTVLTGMRDVVACGAEAAAVASVFGEIGKQETAAVRMGTATAARTLVIAVGGFVPLLLVLALAPGMVASGQLTAGAALGAVVYLSATLRPALQGLAATTSTVVLRLLVALRRLSESCPVPEAEDGTAEPRDGTVGVRGVTFGWGEHAEPIVRDLDLELEPGDHLAIVGPSGIGKSTFAGLLTGMLRPQRGQVLLGGEPVTEIRPALRHRLVAFTPQESYVFAGTVRENLALLAPSATDARLLAAAERVGAAALVDRLGGLYGELGHAAEGLSAGEAQLLSLARLYASPAEVIVLDEASSHLDPAAEARAEWAFAERGGVLVVIAHRLSSAVRANRVLVMDGRETLLGSHDELLSSAPAYAELMRAWTVPVSPRAALPATRAAAR</sequence>
<evidence type="ECO:0000256" key="5">
    <source>
        <dbReference type="ARBA" id="ARBA00022989"/>
    </source>
</evidence>
<feature type="transmembrane region" description="Helical" evidence="7">
    <location>
        <begin position="53"/>
        <end position="74"/>
    </location>
</feature>
<feature type="domain" description="ABC transporter" evidence="8">
    <location>
        <begin position="328"/>
        <end position="559"/>
    </location>
</feature>
<dbReference type="Gene3D" id="1.20.1560.10">
    <property type="entry name" value="ABC transporter type 1, transmembrane domain"/>
    <property type="match status" value="1"/>
</dbReference>
<dbReference type="GO" id="GO:0005524">
    <property type="term" value="F:ATP binding"/>
    <property type="evidence" value="ECO:0007669"/>
    <property type="project" value="UniProtKB-KW"/>
</dbReference>
<evidence type="ECO:0000256" key="3">
    <source>
        <dbReference type="ARBA" id="ARBA00022741"/>
    </source>
</evidence>
<dbReference type="SUPFAM" id="SSF52540">
    <property type="entry name" value="P-loop containing nucleoside triphosphate hydrolases"/>
    <property type="match status" value="1"/>
</dbReference>
<evidence type="ECO:0000259" key="8">
    <source>
        <dbReference type="PROSITE" id="PS50893"/>
    </source>
</evidence>
<gene>
    <name evidence="10" type="ORF">B0I33_11175</name>
</gene>
<feature type="domain" description="ABC transmembrane type-1" evidence="9">
    <location>
        <begin position="14"/>
        <end position="298"/>
    </location>
</feature>
<evidence type="ECO:0000313" key="11">
    <source>
        <dbReference type="Proteomes" id="UP000238362"/>
    </source>
</evidence>
<keyword evidence="4 10" id="KW-0067">ATP-binding</keyword>
<dbReference type="InterPro" id="IPR036640">
    <property type="entry name" value="ABC1_TM_sf"/>
</dbReference>
<dbReference type="Pfam" id="PF00664">
    <property type="entry name" value="ABC_membrane"/>
    <property type="match status" value="1"/>
</dbReference>
<keyword evidence="6 7" id="KW-0472">Membrane</keyword>
<evidence type="ECO:0000259" key="9">
    <source>
        <dbReference type="PROSITE" id="PS50929"/>
    </source>
</evidence>
<keyword evidence="5 7" id="KW-1133">Transmembrane helix</keyword>
<dbReference type="InterPro" id="IPR003439">
    <property type="entry name" value="ABC_transporter-like_ATP-bd"/>
</dbReference>
<dbReference type="GO" id="GO:0034040">
    <property type="term" value="F:ATPase-coupled lipid transmembrane transporter activity"/>
    <property type="evidence" value="ECO:0007669"/>
    <property type="project" value="TreeGrafter"/>
</dbReference>
<dbReference type="PANTHER" id="PTHR24221:SF654">
    <property type="entry name" value="ATP-BINDING CASSETTE SUB-FAMILY B MEMBER 6"/>
    <property type="match status" value="1"/>
</dbReference>
<dbReference type="GO" id="GO:0016887">
    <property type="term" value="F:ATP hydrolysis activity"/>
    <property type="evidence" value="ECO:0007669"/>
    <property type="project" value="InterPro"/>
</dbReference>
<dbReference type="InterPro" id="IPR027417">
    <property type="entry name" value="P-loop_NTPase"/>
</dbReference>
<dbReference type="SMART" id="SM00382">
    <property type="entry name" value="AAA"/>
    <property type="match status" value="1"/>
</dbReference>
<dbReference type="Proteomes" id="UP000238362">
    <property type="component" value="Unassembled WGS sequence"/>
</dbReference>
<dbReference type="InterPro" id="IPR011527">
    <property type="entry name" value="ABC1_TM_dom"/>
</dbReference>
<dbReference type="PROSITE" id="PS50929">
    <property type="entry name" value="ABC_TM1F"/>
    <property type="match status" value="1"/>
</dbReference>
<dbReference type="GO" id="GO:0140359">
    <property type="term" value="F:ABC-type transporter activity"/>
    <property type="evidence" value="ECO:0007669"/>
    <property type="project" value="InterPro"/>
</dbReference>
<evidence type="ECO:0000256" key="1">
    <source>
        <dbReference type="ARBA" id="ARBA00004651"/>
    </source>
</evidence>
<dbReference type="RefSeq" id="WP_106181242.1">
    <property type="nucleotide sequence ID" value="NZ_PVNH01000011.1"/>
</dbReference>
<dbReference type="Pfam" id="PF00005">
    <property type="entry name" value="ABC_tran"/>
    <property type="match status" value="1"/>
</dbReference>
<reference evidence="10 11" key="1">
    <citation type="submission" date="2018-03" db="EMBL/GenBank/DDBJ databases">
        <title>Genomic Encyclopedia of Type Strains, Phase III (KMG-III): the genomes of soil and plant-associated and newly described type strains.</title>
        <authorList>
            <person name="Whitman W."/>
        </authorList>
    </citation>
    <scope>NUCLEOTIDE SEQUENCE [LARGE SCALE GENOMIC DNA]</scope>
    <source>
        <strain evidence="10 11">CGMCC 4.7125</strain>
    </source>
</reference>
<evidence type="ECO:0000256" key="7">
    <source>
        <dbReference type="SAM" id="Phobius"/>
    </source>
</evidence>
<dbReference type="PANTHER" id="PTHR24221">
    <property type="entry name" value="ATP-BINDING CASSETTE SUB-FAMILY B"/>
    <property type="match status" value="1"/>
</dbReference>
<feature type="transmembrane region" description="Helical" evidence="7">
    <location>
        <begin position="127"/>
        <end position="148"/>
    </location>
</feature>
<protein>
    <submittedName>
        <fullName evidence="10">ATP-binding cassette subfamily C protein</fullName>
    </submittedName>
</protein>
<feature type="transmembrane region" description="Helical" evidence="7">
    <location>
        <begin position="240"/>
        <end position="262"/>
    </location>
</feature>
<evidence type="ECO:0000256" key="6">
    <source>
        <dbReference type="ARBA" id="ARBA00023136"/>
    </source>
</evidence>
<evidence type="ECO:0000256" key="4">
    <source>
        <dbReference type="ARBA" id="ARBA00022840"/>
    </source>
</evidence>
<name>A0A2T0LN06_9PSEU</name>
<evidence type="ECO:0000313" key="10">
    <source>
        <dbReference type="EMBL" id="PRX44566.1"/>
    </source>
</evidence>
<keyword evidence="3" id="KW-0547">Nucleotide-binding</keyword>
<comment type="subcellular location">
    <subcellularLocation>
        <location evidence="1">Cell membrane</location>
        <topology evidence="1">Multi-pass membrane protein</topology>
    </subcellularLocation>
</comment>
<dbReference type="InterPro" id="IPR017871">
    <property type="entry name" value="ABC_transporter-like_CS"/>
</dbReference>
<dbReference type="EMBL" id="PVNH01000011">
    <property type="protein sequence ID" value="PRX44566.1"/>
    <property type="molecule type" value="Genomic_DNA"/>
</dbReference>
<keyword evidence="11" id="KW-1185">Reference proteome</keyword>
<dbReference type="SUPFAM" id="SSF90123">
    <property type="entry name" value="ABC transporter transmembrane region"/>
    <property type="match status" value="1"/>
</dbReference>
<dbReference type="PROSITE" id="PS50893">
    <property type="entry name" value="ABC_TRANSPORTER_2"/>
    <property type="match status" value="1"/>
</dbReference>
<dbReference type="Gene3D" id="3.40.50.300">
    <property type="entry name" value="P-loop containing nucleotide triphosphate hydrolases"/>
    <property type="match status" value="1"/>
</dbReference>
<dbReference type="GO" id="GO:0005886">
    <property type="term" value="C:plasma membrane"/>
    <property type="evidence" value="ECO:0007669"/>
    <property type="project" value="UniProtKB-SubCell"/>
</dbReference>
<accession>A0A2T0LN06</accession>
<dbReference type="InterPro" id="IPR039421">
    <property type="entry name" value="Type_1_exporter"/>
</dbReference>
<feature type="transmembrane region" description="Helical" evidence="7">
    <location>
        <begin position="154"/>
        <end position="173"/>
    </location>
</feature>
<keyword evidence="2 7" id="KW-0812">Transmembrane</keyword>
<comment type="caution">
    <text evidence="10">The sequence shown here is derived from an EMBL/GenBank/DDBJ whole genome shotgun (WGS) entry which is preliminary data.</text>
</comment>
<proteinExistence type="predicted"/>
<dbReference type="OrthoDB" id="9806127at2"/>
<organism evidence="10 11">
    <name type="scientific">Prauserella shujinwangii</name>
    <dbReference type="NCBI Taxonomy" id="1453103"/>
    <lineage>
        <taxon>Bacteria</taxon>
        <taxon>Bacillati</taxon>
        <taxon>Actinomycetota</taxon>
        <taxon>Actinomycetes</taxon>
        <taxon>Pseudonocardiales</taxon>
        <taxon>Pseudonocardiaceae</taxon>
        <taxon>Prauserella</taxon>
    </lineage>
</organism>
<dbReference type="PROSITE" id="PS00211">
    <property type="entry name" value="ABC_TRANSPORTER_1"/>
    <property type="match status" value="1"/>
</dbReference>